<organism evidence="1 2">
    <name type="scientific">Desulforamulus aeronauticus DSM 10349</name>
    <dbReference type="NCBI Taxonomy" id="1121421"/>
    <lineage>
        <taxon>Bacteria</taxon>
        <taxon>Bacillati</taxon>
        <taxon>Bacillota</taxon>
        <taxon>Clostridia</taxon>
        <taxon>Eubacteriales</taxon>
        <taxon>Peptococcaceae</taxon>
        <taxon>Desulforamulus</taxon>
    </lineage>
</organism>
<evidence type="ECO:0000313" key="2">
    <source>
        <dbReference type="Proteomes" id="UP000183997"/>
    </source>
</evidence>
<protein>
    <submittedName>
        <fullName evidence="1">YmaF family protein</fullName>
    </submittedName>
</protein>
<proteinExistence type="predicted"/>
<gene>
    <name evidence="1" type="ORF">SAMN02745123_02698</name>
</gene>
<dbReference type="AlphaFoldDB" id="A0A1M6UE21"/>
<dbReference type="OrthoDB" id="1682334at2"/>
<sequence length="111" mass="12078">MNLVLSALTHAHCFIGATEDACGHRHSFSGVTGSEILLPECSGLGHIHEIYITHCSFLYLHSHEIKGITGPPVWISDTEHLHLIIGLTIACPADRHSHDFSGFTRASSIQP</sequence>
<accession>A0A1M6UE21</accession>
<dbReference type="RefSeq" id="WP_072915304.1">
    <property type="nucleotide sequence ID" value="NZ_FRAR01000020.1"/>
</dbReference>
<reference evidence="2" key="1">
    <citation type="submission" date="2016-11" db="EMBL/GenBank/DDBJ databases">
        <authorList>
            <person name="Varghese N."/>
            <person name="Submissions S."/>
        </authorList>
    </citation>
    <scope>NUCLEOTIDE SEQUENCE [LARGE SCALE GENOMIC DNA]</scope>
    <source>
        <strain evidence="2">DSM 10349</strain>
    </source>
</reference>
<dbReference type="EMBL" id="FRAR01000020">
    <property type="protein sequence ID" value="SHK67413.1"/>
    <property type="molecule type" value="Genomic_DNA"/>
</dbReference>
<keyword evidence="2" id="KW-1185">Reference proteome</keyword>
<dbReference type="InterPro" id="IPR024307">
    <property type="entry name" value="YmaF"/>
</dbReference>
<dbReference type="STRING" id="1121421.SAMN02745123_02698"/>
<dbReference type="Pfam" id="PF12788">
    <property type="entry name" value="YmaF"/>
    <property type="match status" value="1"/>
</dbReference>
<name>A0A1M6UE21_9FIRM</name>
<dbReference type="Proteomes" id="UP000183997">
    <property type="component" value="Unassembled WGS sequence"/>
</dbReference>
<evidence type="ECO:0000313" key="1">
    <source>
        <dbReference type="EMBL" id="SHK67413.1"/>
    </source>
</evidence>